<protein>
    <submittedName>
        <fullName evidence="1">Uncharacterized protein</fullName>
    </submittedName>
</protein>
<dbReference type="InterPro" id="IPR010287">
    <property type="entry name" value="DUF892_YciF-like"/>
</dbReference>
<dbReference type="RefSeq" id="WP_102652619.1">
    <property type="nucleotide sequence ID" value="NZ_PNRF01000012.1"/>
</dbReference>
<dbReference type="InterPro" id="IPR012347">
    <property type="entry name" value="Ferritin-like"/>
</dbReference>
<comment type="caution">
    <text evidence="1">The sequence shown here is derived from an EMBL/GenBank/DDBJ whole genome shotgun (WGS) entry which is preliminary data.</text>
</comment>
<accession>A0A2N7U8F6</accession>
<dbReference type="AlphaFoldDB" id="A0A2N7U8F6"/>
<evidence type="ECO:0000313" key="2">
    <source>
        <dbReference type="Proteomes" id="UP000235803"/>
    </source>
</evidence>
<dbReference type="Pfam" id="PF05974">
    <property type="entry name" value="DUF892"/>
    <property type="match status" value="1"/>
</dbReference>
<dbReference type="OrthoDB" id="7273732at2"/>
<name>A0A2N7U8F6_9GAMM</name>
<sequence length="172" mass="19251">MGTQPQTPKHLEDWLRDAHAMEKQAEKMLESQAKRLEHYPELKARIEQHLIETQGQAEKLEDCISLLGTDPSVVKDVGAKLTAFGQAVGGMLASDEVVKGSIVSYAFEHFEIASYKALIQTAEQASKPEIARICQGILKEEEAMAEWLSQHLDETTRQFLARSEDSDLRAKT</sequence>
<dbReference type="SUPFAM" id="SSF47240">
    <property type="entry name" value="Ferritin-like"/>
    <property type="match status" value="1"/>
</dbReference>
<reference evidence="1 2" key="1">
    <citation type="submission" date="2018-01" db="EMBL/GenBank/DDBJ databases">
        <title>Halomonas endophytica sp. nov., isolated from storage liquid in the stems of Populus euphratica.</title>
        <authorList>
            <person name="Chen C."/>
        </authorList>
    </citation>
    <scope>NUCLEOTIDE SEQUENCE [LARGE SCALE GENOMIC DNA]</scope>
    <source>
        <strain evidence="1 2">MC28</strain>
    </source>
</reference>
<dbReference type="Proteomes" id="UP000235803">
    <property type="component" value="Unassembled WGS sequence"/>
</dbReference>
<organism evidence="1 2">
    <name type="scientific">Billgrantia endophytica</name>
    <dbReference type="NCBI Taxonomy" id="2033802"/>
    <lineage>
        <taxon>Bacteria</taxon>
        <taxon>Pseudomonadati</taxon>
        <taxon>Pseudomonadota</taxon>
        <taxon>Gammaproteobacteria</taxon>
        <taxon>Oceanospirillales</taxon>
        <taxon>Halomonadaceae</taxon>
        <taxon>Billgrantia</taxon>
    </lineage>
</organism>
<evidence type="ECO:0000313" key="1">
    <source>
        <dbReference type="EMBL" id="PMR76716.1"/>
    </source>
</evidence>
<keyword evidence="2" id="KW-1185">Reference proteome</keyword>
<dbReference type="Gene3D" id="1.20.1260.10">
    <property type="match status" value="1"/>
</dbReference>
<dbReference type="InterPro" id="IPR047114">
    <property type="entry name" value="YciF"/>
</dbReference>
<dbReference type="PANTHER" id="PTHR30565:SF9">
    <property type="entry name" value="PROTEIN YCIF"/>
    <property type="match status" value="1"/>
</dbReference>
<proteinExistence type="predicted"/>
<dbReference type="EMBL" id="PNRF01000012">
    <property type="protein sequence ID" value="PMR76716.1"/>
    <property type="molecule type" value="Genomic_DNA"/>
</dbReference>
<dbReference type="PANTHER" id="PTHR30565">
    <property type="entry name" value="PROTEIN YCIF"/>
    <property type="match status" value="1"/>
</dbReference>
<dbReference type="InterPro" id="IPR009078">
    <property type="entry name" value="Ferritin-like_SF"/>
</dbReference>
<gene>
    <name evidence="1" type="ORF">C1H69_06140</name>
</gene>